<evidence type="ECO:0000313" key="2">
    <source>
        <dbReference type="Proteomes" id="UP000234681"/>
    </source>
</evidence>
<proteinExistence type="predicted"/>
<accession>A6KA16</accession>
<name>A6KA16_RAT</name>
<organism evidence="1 2">
    <name type="scientific">Rattus norvegicus</name>
    <name type="common">Rat</name>
    <dbReference type="NCBI Taxonomy" id="10116"/>
    <lineage>
        <taxon>Eukaryota</taxon>
        <taxon>Metazoa</taxon>
        <taxon>Chordata</taxon>
        <taxon>Craniata</taxon>
        <taxon>Vertebrata</taxon>
        <taxon>Euteleostomi</taxon>
        <taxon>Mammalia</taxon>
        <taxon>Eutheria</taxon>
        <taxon>Euarchontoglires</taxon>
        <taxon>Glires</taxon>
        <taxon>Rodentia</taxon>
        <taxon>Myomorpha</taxon>
        <taxon>Muroidea</taxon>
        <taxon>Muridae</taxon>
        <taxon>Murinae</taxon>
        <taxon>Rattus</taxon>
    </lineage>
</organism>
<dbReference type="Proteomes" id="UP000234681">
    <property type="component" value="Chromosome 16"/>
</dbReference>
<dbReference type="EMBL" id="CH474031">
    <property type="protein sequence ID" value="EDL90721.1"/>
    <property type="molecule type" value="Genomic_DNA"/>
</dbReference>
<reference evidence="1 2" key="1">
    <citation type="submission" date="2005-09" db="EMBL/GenBank/DDBJ databases">
        <authorList>
            <person name="Mural R.J."/>
            <person name="Li P.W."/>
            <person name="Adams M.D."/>
            <person name="Amanatides P.G."/>
            <person name="Baden-Tillson H."/>
            <person name="Barnstead M."/>
            <person name="Chin S.H."/>
            <person name="Dew I."/>
            <person name="Evans C.A."/>
            <person name="Ferriera S."/>
            <person name="Flanigan M."/>
            <person name="Fosler C."/>
            <person name="Glodek A."/>
            <person name="Gu Z."/>
            <person name="Holt R.A."/>
            <person name="Jennings D."/>
            <person name="Kraft C.L."/>
            <person name="Lu F."/>
            <person name="Nguyen T."/>
            <person name="Nusskern D.R."/>
            <person name="Pfannkoch C.M."/>
            <person name="Sitter C."/>
            <person name="Sutton G.G."/>
            <person name="Venter J.C."/>
            <person name="Wang Z."/>
            <person name="Woodage T."/>
            <person name="Zheng X.H."/>
            <person name="Zhong F."/>
        </authorList>
    </citation>
    <scope>NUCLEOTIDE SEQUENCE [LARGE SCALE GENOMIC DNA]</scope>
    <source>
        <strain>BN</strain>
        <strain evidence="2">Sprague-Dawley</strain>
    </source>
</reference>
<evidence type="ECO:0000313" key="1">
    <source>
        <dbReference type="EMBL" id="EDL90721.1"/>
    </source>
</evidence>
<gene>
    <name evidence="1" type="ORF">rCG_38772</name>
</gene>
<sequence length="30" mass="3292">MLQLLIHTAENTVCQGVAAWQVCRPLVISP</sequence>
<dbReference type="AlphaFoldDB" id="A6KA16"/>
<protein>
    <submittedName>
        <fullName evidence="1">RCG38772</fullName>
    </submittedName>
</protein>